<proteinExistence type="predicted"/>
<keyword evidence="2" id="KW-1185">Reference proteome</keyword>
<dbReference type="AlphaFoldDB" id="A0A3A8IPV2"/>
<accession>A0A3A8IPV2</accession>
<dbReference type="EMBL" id="RAVZ01000245">
    <property type="protein sequence ID" value="RKG79403.1"/>
    <property type="molecule type" value="Genomic_DNA"/>
</dbReference>
<reference evidence="2" key="1">
    <citation type="submission" date="2018-09" db="EMBL/GenBank/DDBJ databases">
        <authorList>
            <person name="Livingstone P.G."/>
            <person name="Whitworth D.E."/>
        </authorList>
    </citation>
    <scope>NUCLEOTIDE SEQUENCE [LARGE SCALE GENOMIC DNA]</scope>
    <source>
        <strain evidence="2">CA054A</strain>
    </source>
</reference>
<evidence type="ECO:0000313" key="1">
    <source>
        <dbReference type="EMBL" id="RKG79403.1"/>
    </source>
</evidence>
<comment type="caution">
    <text evidence="1">The sequence shown here is derived from an EMBL/GenBank/DDBJ whole genome shotgun (WGS) entry which is preliminary data.</text>
</comment>
<dbReference type="Proteomes" id="UP000268094">
    <property type="component" value="Unassembled WGS sequence"/>
</dbReference>
<organism evidence="1 2">
    <name type="scientific">Corallococcus terminator</name>
    <dbReference type="NCBI Taxonomy" id="2316733"/>
    <lineage>
        <taxon>Bacteria</taxon>
        <taxon>Pseudomonadati</taxon>
        <taxon>Myxococcota</taxon>
        <taxon>Myxococcia</taxon>
        <taxon>Myxococcales</taxon>
        <taxon>Cystobacterineae</taxon>
        <taxon>Myxococcaceae</taxon>
        <taxon>Corallococcus</taxon>
    </lineage>
</organism>
<protein>
    <submittedName>
        <fullName evidence="1">Uncharacterized protein</fullName>
    </submittedName>
</protein>
<gene>
    <name evidence="1" type="ORF">D7V88_28750</name>
</gene>
<dbReference type="OrthoDB" id="5521155at2"/>
<sequence length="159" mass="17000">MGLGLVAAGGGVWALRTGSAPVELPLQLISPEVTGPLPPALSKVLLATGRLVSRHLGFDAHADEAVLEAYLRQKCEEAPSYLGTYTRYASEGALPEALSVSWLEALPELYRRRVVGEIAIMLLVSGGFRAFGFNNFNGYMGGSWHNPQESGAFRPSSEP</sequence>
<evidence type="ECO:0000313" key="2">
    <source>
        <dbReference type="Proteomes" id="UP000268094"/>
    </source>
</evidence>
<name>A0A3A8IPV2_9BACT</name>